<organism evidence="5 6">
    <name type="scientific">Steinernema glaseri</name>
    <dbReference type="NCBI Taxonomy" id="37863"/>
    <lineage>
        <taxon>Eukaryota</taxon>
        <taxon>Metazoa</taxon>
        <taxon>Ecdysozoa</taxon>
        <taxon>Nematoda</taxon>
        <taxon>Chromadorea</taxon>
        <taxon>Rhabditida</taxon>
        <taxon>Tylenchina</taxon>
        <taxon>Panagrolaimomorpha</taxon>
        <taxon>Strongyloidoidea</taxon>
        <taxon>Steinernematidae</taxon>
        <taxon>Steinernema</taxon>
    </lineage>
</organism>
<keyword evidence="4" id="KW-1133">Transmembrane helix</keyword>
<evidence type="ECO:0000256" key="4">
    <source>
        <dbReference type="SAM" id="Phobius"/>
    </source>
</evidence>
<dbReference type="GO" id="GO:0031982">
    <property type="term" value="C:vesicle"/>
    <property type="evidence" value="ECO:0007669"/>
    <property type="project" value="TreeGrafter"/>
</dbReference>
<dbReference type="SUPFAM" id="SSF54403">
    <property type="entry name" value="Cystatin/monellin"/>
    <property type="match status" value="1"/>
</dbReference>
<keyword evidence="5" id="KW-1185">Reference proteome</keyword>
<comment type="similarity">
    <text evidence="1">Belongs to the cystatin family.</text>
</comment>
<dbReference type="CDD" id="cd00042">
    <property type="entry name" value="CY"/>
    <property type="match status" value="1"/>
</dbReference>
<evidence type="ECO:0000256" key="2">
    <source>
        <dbReference type="ARBA" id="ARBA00022690"/>
    </source>
</evidence>
<evidence type="ECO:0000256" key="1">
    <source>
        <dbReference type="ARBA" id="ARBA00009403"/>
    </source>
</evidence>
<reference evidence="6" key="1">
    <citation type="submission" date="2016-11" db="UniProtKB">
        <authorList>
            <consortium name="WormBaseParasite"/>
        </authorList>
    </citation>
    <scope>IDENTIFICATION</scope>
</reference>
<dbReference type="GO" id="GO:0004869">
    <property type="term" value="F:cysteine-type endopeptidase inhibitor activity"/>
    <property type="evidence" value="ECO:0007669"/>
    <property type="project" value="UniProtKB-KW"/>
</dbReference>
<evidence type="ECO:0000256" key="3">
    <source>
        <dbReference type="ARBA" id="ARBA00022704"/>
    </source>
</evidence>
<keyword evidence="3" id="KW-0789">Thiol protease inhibitor</keyword>
<dbReference type="AlphaFoldDB" id="A0A1I8ABJ7"/>
<dbReference type="InterPro" id="IPR000010">
    <property type="entry name" value="Cystatin_dom"/>
</dbReference>
<keyword evidence="2" id="KW-0646">Protease inhibitor</keyword>
<feature type="transmembrane region" description="Helical" evidence="4">
    <location>
        <begin position="131"/>
        <end position="151"/>
    </location>
</feature>
<proteinExistence type="inferred from homology"/>
<dbReference type="InterPro" id="IPR046350">
    <property type="entry name" value="Cystatin_sf"/>
</dbReference>
<dbReference type="Gene3D" id="3.10.450.10">
    <property type="match status" value="1"/>
</dbReference>
<dbReference type="PANTHER" id="PTHR46186:SF2">
    <property type="entry name" value="CYSTATIN"/>
    <property type="match status" value="1"/>
</dbReference>
<name>A0A1I8ABJ7_9BILA</name>
<dbReference type="WBParaSite" id="L893_g4068.t1">
    <property type="protein sequence ID" value="L893_g4068.t1"/>
    <property type="gene ID" value="L893_g4068"/>
</dbReference>
<protein>
    <submittedName>
        <fullName evidence="6">Cystatin domain-containing protein</fullName>
    </submittedName>
</protein>
<dbReference type="Proteomes" id="UP000095287">
    <property type="component" value="Unplaced"/>
</dbReference>
<dbReference type="PANTHER" id="PTHR46186">
    <property type="entry name" value="CYSTATIN"/>
    <property type="match status" value="1"/>
</dbReference>
<dbReference type="GO" id="GO:0005737">
    <property type="term" value="C:cytoplasm"/>
    <property type="evidence" value="ECO:0007669"/>
    <property type="project" value="TreeGrafter"/>
</dbReference>
<keyword evidence="4" id="KW-0812">Transmembrane</keyword>
<keyword evidence="4" id="KW-0472">Membrane</keyword>
<accession>A0A1I8ABJ7</accession>
<evidence type="ECO:0000313" key="6">
    <source>
        <dbReference type="WBParaSite" id="L893_g4068.t1"/>
    </source>
</evidence>
<dbReference type="GO" id="GO:0005615">
    <property type="term" value="C:extracellular space"/>
    <property type="evidence" value="ECO:0007669"/>
    <property type="project" value="TreeGrafter"/>
</dbReference>
<sequence length="268" mass="30479">MRATEQQAKGVVYNLELKVGQTDCLKRVEEVWVEKQRKAFSEQLHIGLWWSSVVPCQSKLALPLELFLELLLCHGLKDPLSSERFHLRTRTYQKLNKSIDVCSPDSLPSLPKLLATNSVLGKKLRNSFCMANLKLVVLLLLPLAVAGFSLFGKKKTTTEAPVDPNAAKKEELKWIAIAEINKKSKDLLNLVPVEVVSFQENNFRKTMQIKVAQASCLKRAVAQEELQKELKGKCKLKKNGKQFLYTVEIFKRAWEKFQSVTIKSIKNL</sequence>
<evidence type="ECO:0000313" key="5">
    <source>
        <dbReference type="Proteomes" id="UP000095287"/>
    </source>
</evidence>